<keyword evidence="3" id="KW-1185">Reference proteome</keyword>
<dbReference type="AlphaFoldDB" id="A0A8H5X315"/>
<dbReference type="InterPro" id="IPR010730">
    <property type="entry name" value="HET"/>
</dbReference>
<proteinExistence type="predicted"/>
<feature type="domain" description="Heterokaryon incompatibility" evidence="1">
    <location>
        <begin position="199"/>
        <end position="306"/>
    </location>
</feature>
<dbReference type="Proteomes" id="UP000567885">
    <property type="component" value="Unassembled WGS sequence"/>
</dbReference>
<dbReference type="PANTHER" id="PTHR33112">
    <property type="entry name" value="DOMAIN PROTEIN, PUTATIVE-RELATED"/>
    <property type="match status" value="1"/>
</dbReference>
<dbReference type="EMBL" id="JAAGWQ010000011">
    <property type="protein sequence ID" value="KAF5679593.1"/>
    <property type="molecule type" value="Genomic_DNA"/>
</dbReference>
<organism evidence="2 3">
    <name type="scientific">Fusarium heterosporum</name>
    <dbReference type="NCBI Taxonomy" id="42747"/>
    <lineage>
        <taxon>Eukaryota</taxon>
        <taxon>Fungi</taxon>
        <taxon>Dikarya</taxon>
        <taxon>Ascomycota</taxon>
        <taxon>Pezizomycotina</taxon>
        <taxon>Sordariomycetes</taxon>
        <taxon>Hypocreomycetidae</taxon>
        <taxon>Hypocreales</taxon>
        <taxon>Nectriaceae</taxon>
        <taxon>Fusarium</taxon>
        <taxon>Fusarium heterosporum species complex</taxon>
    </lineage>
</organism>
<comment type="caution">
    <text evidence="2">The sequence shown here is derived from an EMBL/GenBank/DDBJ whole genome shotgun (WGS) entry which is preliminary data.</text>
</comment>
<gene>
    <name evidence="2" type="ORF">FHETE_758</name>
</gene>
<name>A0A8H5X315_FUSHE</name>
<dbReference type="PANTHER" id="PTHR33112:SF16">
    <property type="entry name" value="HETEROKARYON INCOMPATIBILITY DOMAIN-CONTAINING PROTEIN"/>
    <property type="match status" value="1"/>
</dbReference>
<sequence length="589" mass="65602">MESQTPQYNMMLCKACASIRFSPREDKESLGETQSYLHSPNLKAIIRSAGRGCYFCHIIALEMKNPRNLFGGYAPARAIAMDEPVWILHNASEEMADGCPESLKVDCNEESFLLRRNEVSDMLSEFTIPNCGLSDSSTGSPQSLKLALYWFKNCISNHPNCTAYCGSEPSILPTRVIDVQMQGRSLARLVTSQAQRARYIALSHCWGSSPIFTTTSKNIAKLQSSIPIDSLPLTFQHAIEVTRTLGFRYLWIDSLCIIQDSPKDWEIESSRMGQVYRRAAFTISVTQGKDGGAGCFSKRDPLLTRPFRLPLQIIGDDETAHRKETFWSKRYQADLFAFLRMGYTGVVALRKLQSTGRMGRKNPFPTSLGAFANLWGTSGRRCHPPEKYVAPSWSWASVFETSITTEVARKSRGGLVSIGVEPTELRARSPIGDLSQQQWATLLNKHYDVGDNSCGDNEDVHILEVDCVVDGCNQFGQLKGGRLRLMGWVKLAKIGGVSSEGDIKDLIDFESGELIGGFNYDEDPGSSLQGRVIWCLFVQWHILLKNKGTSGLALLPTGYGNNECQRIGLAGMGDHHWKSKYQRMTLTIV</sequence>
<accession>A0A8H5X315</accession>
<dbReference type="Pfam" id="PF06985">
    <property type="entry name" value="HET"/>
    <property type="match status" value="1"/>
</dbReference>
<evidence type="ECO:0000313" key="2">
    <source>
        <dbReference type="EMBL" id="KAF5679593.1"/>
    </source>
</evidence>
<evidence type="ECO:0000313" key="3">
    <source>
        <dbReference type="Proteomes" id="UP000567885"/>
    </source>
</evidence>
<reference evidence="2 3" key="1">
    <citation type="submission" date="2020-05" db="EMBL/GenBank/DDBJ databases">
        <title>Identification and distribution of gene clusters putatively required for synthesis of sphingolipid metabolism inhibitors in phylogenetically diverse species of the filamentous fungus Fusarium.</title>
        <authorList>
            <person name="Kim H.-S."/>
            <person name="Busman M."/>
            <person name="Brown D.W."/>
            <person name="Divon H."/>
            <person name="Uhlig S."/>
            <person name="Proctor R.H."/>
        </authorList>
    </citation>
    <scope>NUCLEOTIDE SEQUENCE [LARGE SCALE GENOMIC DNA]</scope>
    <source>
        <strain evidence="2 3">NRRL 20693</strain>
    </source>
</reference>
<protein>
    <submittedName>
        <fullName evidence="2">Heterokaryon incompatibility protein</fullName>
    </submittedName>
</protein>
<dbReference type="OrthoDB" id="5362512at2759"/>
<evidence type="ECO:0000259" key="1">
    <source>
        <dbReference type="Pfam" id="PF06985"/>
    </source>
</evidence>